<dbReference type="Proteomes" id="UP001597111">
    <property type="component" value="Unassembled WGS sequence"/>
</dbReference>
<name>A0ABD6B7Y9_9EURY</name>
<accession>A0ABD6B7Y9</accession>
<keyword evidence="2" id="KW-1185">Reference proteome</keyword>
<protein>
    <recommendedName>
        <fullName evidence="3">Lipoprotein</fullName>
    </recommendedName>
</protein>
<dbReference type="AlphaFoldDB" id="A0ABD6B7Y9"/>
<dbReference type="PROSITE" id="PS51257">
    <property type="entry name" value="PROKAR_LIPOPROTEIN"/>
    <property type="match status" value="1"/>
</dbReference>
<evidence type="ECO:0008006" key="3">
    <source>
        <dbReference type="Google" id="ProtNLM"/>
    </source>
</evidence>
<proteinExistence type="predicted"/>
<reference evidence="1 2" key="1">
    <citation type="journal article" date="2019" name="Int. J. Syst. Evol. Microbiol.">
        <title>The Global Catalogue of Microorganisms (GCM) 10K type strain sequencing project: providing services to taxonomists for standard genome sequencing and annotation.</title>
        <authorList>
            <consortium name="The Broad Institute Genomics Platform"/>
            <consortium name="The Broad Institute Genome Sequencing Center for Infectious Disease"/>
            <person name="Wu L."/>
            <person name="Ma J."/>
        </authorList>
    </citation>
    <scope>NUCLEOTIDE SEQUENCE [LARGE SCALE GENOMIC DNA]</scope>
    <source>
        <strain evidence="1 2">CGMCC 1.12285</strain>
    </source>
</reference>
<sequence length="296" mass="32824">MPLHRRGALALAASLLTGGCLGMAGRACSSGVTVDVRSFDPVAELDGWLVDRQQDAAADAVENDGTRLSTYEPSPFQEPTLVRHDGAFYRAYSEQVDTTDVPAFELSAKWRSGQTPTDAVLVPFAELPANDQRAFRMAVPDRPEAGAPIKKFTVRNHSVPYPDGGDGSVLIGNTTWVEWENRAVRVEIPGEQTRTIRRRTYEITVEHVAEDEAAFRAHLAEEYLLDLRDVPDSQREILRDARGDDVYDECKPQSDALAALRDRLDGATPLPEPYPGELYVAFDGERDRLLVQDWTV</sequence>
<dbReference type="RefSeq" id="WP_379730597.1">
    <property type="nucleotide sequence ID" value="NZ_JBHSWZ010000010.1"/>
</dbReference>
<evidence type="ECO:0000313" key="1">
    <source>
        <dbReference type="EMBL" id="MFD1526721.1"/>
    </source>
</evidence>
<gene>
    <name evidence="1" type="ORF">ACFR9S_10515</name>
</gene>
<organism evidence="1 2">
    <name type="scientific">Halolamina salina</name>
    <dbReference type="NCBI Taxonomy" id="1220023"/>
    <lineage>
        <taxon>Archaea</taxon>
        <taxon>Methanobacteriati</taxon>
        <taxon>Methanobacteriota</taxon>
        <taxon>Stenosarchaea group</taxon>
        <taxon>Halobacteria</taxon>
        <taxon>Halobacteriales</taxon>
        <taxon>Haloferacaceae</taxon>
    </lineage>
</organism>
<dbReference type="EMBL" id="JBHUDH010000118">
    <property type="protein sequence ID" value="MFD1526721.1"/>
    <property type="molecule type" value="Genomic_DNA"/>
</dbReference>
<evidence type="ECO:0000313" key="2">
    <source>
        <dbReference type="Proteomes" id="UP001597111"/>
    </source>
</evidence>
<comment type="caution">
    <text evidence="1">The sequence shown here is derived from an EMBL/GenBank/DDBJ whole genome shotgun (WGS) entry which is preliminary data.</text>
</comment>